<gene>
    <name evidence="1" type="ORF">ACFFQA_36280</name>
</gene>
<dbReference type="EMBL" id="JBHLZU010000034">
    <property type="protein sequence ID" value="MFB9909424.1"/>
    <property type="molecule type" value="Genomic_DNA"/>
</dbReference>
<keyword evidence="2" id="KW-1185">Reference proteome</keyword>
<dbReference type="SUPFAM" id="SSF50324">
    <property type="entry name" value="Inorganic pyrophosphatase"/>
    <property type="match status" value="1"/>
</dbReference>
<evidence type="ECO:0000313" key="1">
    <source>
        <dbReference type="EMBL" id="MFB9909424.1"/>
    </source>
</evidence>
<organism evidence="1 2">
    <name type="scientific">Allokutzneria oryzae</name>
    <dbReference type="NCBI Taxonomy" id="1378989"/>
    <lineage>
        <taxon>Bacteria</taxon>
        <taxon>Bacillati</taxon>
        <taxon>Actinomycetota</taxon>
        <taxon>Actinomycetes</taxon>
        <taxon>Pseudonocardiales</taxon>
        <taxon>Pseudonocardiaceae</taxon>
        <taxon>Allokutzneria</taxon>
    </lineage>
</organism>
<evidence type="ECO:0000313" key="2">
    <source>
        <dbReference type="Proteomes" id="UP001589693"/>
    </source>
</evidence>
<dbReference type="Proteomes" id="UP001589693">
    <property type="component" value="Unassembled WGS sequence"/>
</dbReference>
<protein>
    <submittedName>
        <fullName evidence="1">Inorganic pyrophosphatase</fullName>
    </submittedName>
</protein>
<sequence>MPDFFAVVDDLVRRAGVVVERRRGSAHPRFPDAVYPVDYGHVPGTAGGDGAELDAFLGTAGGGVRAALVTADPGKGDVEVKLLVGCSPAEEEAAERFLRDTLRLGVHRLARP</sequence>
<proteinExistence type="predicted"/>
<dbReference type="RefSeq" id="WP_377862339.1">
    <property type="nucleotide sequence ID" value="NZ_JBHLZU010000034.1"/>
</dbReference>
<accession>A0ABV6AB01</accession>
<name>A0ABV6AB01_9PSEU</name>
<dbReference type="InterPro" id="IPR036649">
    <property type="entry name" value="Pyrophosphatase_sf"/>
</dbReference>
<comment type="caution">
    <text evidence="1">The sequence shown here is derived from an EMBL/GenBank/DDBJ whole genome shotgun (WGS) entry which is preliminary data.</text>
</comment>
<reference evidence="1 2" key="1">
    <citation type="submission" date="2024-09" db="EMBL/GenBank/DDBJ databases">
        <authorList>
            <person name="Sun Q."/>
            <person name="Mori K."/>
        </authorList>
    </citation>
    <scope>NUCLEOTIDE SEQUENCE [LARGE SCALE GENOMIC DNA]</scope>
    <source>
        <strain evidence="1 2">TBRC 7907</strain>
    </source>
</reference>